<dbReference type="GO" id="GO:0022625">
    <property type="term" value="C:cytosolic large ribosomal subunit"/>
    <property type="evidence" value="ECO:0007669"/>
    <property type="project" value="TreeGrafter"/>
</dbReference>
<evidence type="ECO:0000256" key="5">
    <source>
        <dbReference type="SAM" id="MobiDB-lite"/>
    </source>
</evidence>
<sequence length="156" mass="17062">MNDAVKLNSVFTKLSKKKKPKLLGRGIGCGKGKTSGRGHKGQKARSGVSINGFEGGQQSIYTRLPKRGFKPIRKNLYSIFNVGDVQCLMEAKKIVKDSIIDKELLHKLGFIRSVKSKIKLLNKGKLSEKFVFHVDFASEAAKRSVASVGGSVEILS</sequence>
<comment type="subunit">
    <text evidence="4">Part of the 50S ribosomal subunit.</text>
</comment>
<keyword evidence="4" id="KW-0699">rRNA-binding</keyword>
<dbReference type="InterPro" id="IPR005749">
    <property type="entry name" value="Ribosomal_uL15_bac-type"/>
</dbReference>
<accession>A0A3B0IYV5</accession>
<dbReference type="PANTHER" id="PTHR12934:SF11">
    <property type="entry name" value="LARGE RIBOSOMAL SUBUNIT PROTEIN UL15M"/>
    <property type="match status" value="1"/>
</dbReference>
<dbReference type="Pfam" id="PF00828">
    <property type="entry name" value="Ribosomal_L27A"/>
    <property type="match status" value="1"/>
</dbReference>
<reference evidence="7" key="1">
    <citation type="submission" date="2018-04" db="EMBL/GenBank/DDBJ databases">
        <authorList>
            <person name="Go L.Y."/>
            <person name="Mitchell J.A."/>
        </authorList>
    </citation>
    <scope>NUCLEOTIDE SEQUENCE</scope>
    <source>
        <strain evidence="7">WBAD</strain>
    </source>
</reference>
<dbReference type="GO" id="GO:0019843">
    <property type="term" value="F:rRNA binding"/>
    <property type="evidence" value="ECO:0007669"/>
    <property type="project" value="UniProtKB-UniRule"/>
</dbReference>
<protein>
    <recommendedName>
        <fullName evidence="4">Large ribosomal subunit protein uL15</fullName>
    </recommendedName>
</protein>
<organism evidence="7">
    <name type="scientific">Wolbachia endosymbiont of Aleurodicus dispersus</name>
    <dbReference type="NCBI Taxonomy" id="1288877"/>
    <lineage>
        <taxon>Bacteria</taxon>
        <taxon>Pseudomonadati</taxon>
        <taxon>Pseudomonadota</taxon>
        <taxon>Alphaproteobacteria</taxon>
        <taxon>Rickettsiales</taxon>
        <taxon>Anaplasmataceae</taxon>
        <taxon>Wolbachieae</taxon>
        <taxon>Wolbachia</taxon>
    </lineage>
</organism>
<dbReference type="GO" id="GO:0003735">
    <property type="term" value="F:structural constituent of ribosome"/>
    <property type="evidence" value="ECO:0007669"/>
    <property type="project" value="InterPro"/>
</dbReference>
<name>A0A3B0IYV5_9RICK</name>
<comment type="similarity">
    <text evidence="1 4">Belongs to the universal ribosomal protein uL15 family.</text>
</comment>
<keyword evidence="4" id="KW-0694">RNA-binding</keyword>
<evidence type="ECO:0000256" key="3">
    <source>
        <dbReference type="ARBA" id="ARBA00023274"/>
    </source>
</evidence>
<evidence type="ECO:0000256" key="4">
    <source>
        <dbReference type="HAMAP-Rule" id="MF_01341"/>
    </source>
</evidence>
<dbReference type="GO" id="GO:0006412">
    <property type="term" value="P:translation"/>
    <property type="evidence" value="ECO:0007669"/>
    <property type="project" value="UniProtKB-UniRule"/>
</dbReference>
<evidence type="ECO:0000256" key="2">
    <source>
        <dbReference type="ARBA" id="ARBA00022980"/>
    </source>
</evidence>
<dbReference type="SUPFAM" id="SSF52080">
    <property type="entry name" value="Ribosomal proteins L15p and L18e"/>
    <property type="match status" value="1"/>
</dbReference>
<proteinExistence type="inferred from homology"/>
<dbReference type="NCBIfam" id="TIGR01071">
    <property type="entry name" value="rplO_bact"/>
    <property type="match status" value="1"/>
</dbReference>
<comment type="function">
    <text evidence="4">Binds to the 23S rRNA.</text>
</comment>
<evidence type="ECO:0000259" key="6">
    <source>
        <dbReference type="Pfam" id="PF00828"/>
    </source>
</evidence>
<keyword evidence="3 4" id="KW-0687">Ribonucleoprotein</keyword>
<dbReference type="InterPro" id="IPR030878">
    <property type="entry name" value="Ribosomal_uL15"/>
</dbReference>
<dbReference type="HAMAP" id="MF_01341">
    <property type="entry name" value="Ribosomal_uL15"/>
    <property type="match status" value="1"/>
</dbReference>
<dbReference type="InterPro" id="IPR021131">
    <property type="entry name" value="Ribosomal_uL15/eL18"/>
</dbReference>
<feature type="domain" description="Large ribosomal subunit protein uL15/eL18" evidence="6">
    <location>
        <begin position="80"/>
        <end position="153"/>
    </location>
</feature>
<dbReference type="EMBL" id="OUNE01000063">
    <property type="protein sequence ID" value="SPP32955.1"/>
    <property type="molecule type" value="Genomic_DNA"/>
</dbReference>
<dbReference type="InterPro" id="IPR036227">
    <property type="entry name" value="Ribosomal_uL15/eL18_sf"/>
</dbReference>
<keyword evidence="2 4" id="KW-0689">Ribosomal protein</keyword>
<evidence type="ECO:0000313" key="7">
    <source>
        <dbReference type="EMBL" id="SPP32955.1"/>
    </source>
</evidence>
<feature type="region of interest" description="Disordered" evidence="5">
    <location>
        <begin position="25"/>
        <end position="48"/>
    </location>
</feature>
<evidence type="ECO:0000256" key="1">
    <source>
        <dbReference type="ARBA" id="ARBA00007320"/>
    </source>
</evidence>
<dbReference type="Gene3D" id="3.100.10.10">
    <property type="match status" value="1"/>
</dbReference>
<feature type="compositionally biased region" description="Basic residues" evidence="5">
    <location>
        <begin position="34"/>
        <end position="43"/>
    </location>
</feature>
<dbReference type="AlphaFoldDB" id="A0A3B0IYV5"/>
<dbReference type="PANTHER" id="PTHR12934">
    <property type="entry name" value="50S RIBOSOMAL PROTEIN L15"/>
    <property type="match status" value="1"/>
</dbReference>
<gene>
    <name evidence="4 7" type="primary">rplO</name>
    <name evidence="7" type="ORF">WBAD_0385</name>
</gene>